<evidence type="ECO:0000256" key="1">
    <source>
        <dbReference type="SAM" id="MobiDB-lite"/>
    </source>
</evidence>
<feature type="region of interest" description="Disordered" evidence="1">
    <location>
        <begin position="61"/>
        <end position="88"/>
    </location>
</feature>
<dbReference type="AlphaFoldDB" id="A0A844HTP5"/>
<sequence>MTQTRPNLLQRLRDYLAPAASEPLRAEIIARAAEAAETRRMLDNVAGSMPAIMMPGHQRDDEALPAARSTTSDMQGQLSDPSRLHLPGERPSLAAERLMQADGPRSPVAPEKLAVEILEKRMARADWHYAYADDPDTRSSGRTEIAALTRDAGRLAAASDEAAAQVSEIWDRMIPQDYRMTFEGYVGLRHQPPDQADLHREERDKPGDRER</sequence>
<dbReference type="EMBL" id="WMIG01000037">
    <property type="protein sequence ID" value="MTH62458.1"/>
    <property type="molecule type" value="Genomic_DNA"/>
</dbReference>
<comment type="caution">
    <text evidence="2">The sequence shown here is derived from an EMBL/GenBank/DDBJ whole genome shotgun (WGS) entry which is preliminary data.</text>
</comment>
<evidence type="ECO:0000313" key="2">
    <source>
        <dbReference type="EMBL" id="MTH62458.1"/>
    </source>
</evidence>
<accession>A0A844HTP5</accession>
<organism evidence="2 3">
    <name type="scientific">Paracoccus litorisediminis</name>
    <dbReference type="NCBI Taxonomy" id="2006130"/>
    <lineage>
        <taxon>Bacteria</taxon>
        <taxon>Pseudomonadati</taxon>
        <taxon>Pseudomonadota</taxon>
        <taxon>Alphaproteobacteria</taxon>
        <taxon>Rhodobacterales</taxon>
        <taxon>Paracoccaceae</taxon>
        <taxon>Paracoccus</taxon>
    </lineage>
</organism>
<feature type="region of interest" description="Disordered" evidence="1">
    <location>
        <begin position="186"/>
        <end position="211"/>
    </location>
</feature>
<feature type="compositionally biased region" description="Basic and acidic residues" evidence="1">
    <location>
        <begin position="196"/>
        <end position="211"/>
    </location>
</feature>
<protein>
    <submittedName>
        <fullName evidence="2">Uncharacterized protein</fullName>
    </submittedName>
</protein>
<dbReference type="RefSeq" id="WP_155042404.1">
    <property type="nucleotide sequence ID" value="NZ_WMIG01000037.1"/>
</dbReference>
<dbReference type="OrthoDB" id="7235451at2"/>
<keyword evidence="3" id="KW-1185">Reference proteome</keyword>
<feature type="compositionally biased region" description="Polar residues" evidence="1">
    <location>
        <begin position="68"/>
        <end position="80"/>
    </location>
</feature>
<dbReference type="Proteomes" id="UP000449846">
    <property type="component" value="Unassembled WGS sequence"/>
</dbReference>
<evidence type="ECO:0000313" key="3">
    <source>
        <dbReference type="Proteomes" id="UP000449846"/>
    </source>
</evidence>
<gene>
    <name evidence="2" type="ORF">GL300_25090</name>
</gene>
<name>A0A844HTP5_9RHOB</name>
<reference evidence="2 3" key="1">
    <citation type="submission" date="2019-11" db="EMBL/GenBank/DDBJ databases">
        <authorList>
            <person name="Dong K."/>
        </authorList>
    </citation>
    <scope>NUCLEOTIDE SEQUENCE [LARGE SCALE GENOMIC DNA]</scope>
    <source>
        <strain evidence="2 3">NBRC 112902</strain>
    </source>
</reference>
<proteinExistence type="predicted"/>